<evidence type="ECO:0000256" key="3">
    <source>
        <dbReference type="ARBA" id="ARBA00022679"/>
    </source>
</evidence>
<dbReference type="InterPro" id="IPR006464">
    <property type="entry name" value="AcTrfase_RimI/Ard1"/>
</dbReference>
<evidence type="ECO:0000256" key="2">
    <source>
        <dbReference type="ARBA" id="ARBA00022490"/>
    </source>
</evidence>
<protein>
    <recommendedName>
        <fullName evidence="5">N-acetyltransferase domain-containing protein</fullName>
    </recommendedName>
</protein>
<dbReference type="PANTHER" id="PTHR43420:SF12">
    <property type="entry name" value="N-ACETYLTRANSFERASE DOMAIN-CONTAINING PROTEIN"/>
    <property type="match status" value="1"/>
</dbReference>
<evidence type="ECO:0000256" key="1">
    <source>
        <dbReference type="ARBA" id="ARBA00005395"/>
    </source>
</evidence>
<organism evidence="6 7">
    <name type="scientific">Chlorella vulgaris</name>
    <name type="common">Green alga</name>
    <dbReference type="NCBI Taxonomy" id="3077"/>
    <lineage>
        <taxon>Eukaryota</taxon>
        <taxon>Viridiplantae</taxon>
        <taxon>Chlorophyta</taxon>
        <taxon>core chlorophytes</taxon>
        <taxon>Trebouxiophyceae</taxon>
        <taxon>Chlorellales</taxon>
        <taxon>Chlorellaceae</taxon>
        <taxon>Chlorella clade</taxon>
        <taxon>Chlorella</taxon>
    </lineage>
</organism>
<dbReference type="PANTHER" id="PTHR43420">
    <property type="entry name" value="ACETYLTRANSFERASE"/>
    <property type="match status" value="1"/>
</dbReference>
<comment type="similarity">
    <text evidence="1">Belongs to the acetyltransferase family. RimI subfamily.</text>
</comment>
<dbReference type="GO" id="GO:0008080">
    <property type="term" value="F:N-acetyltransferase activity"/>
    <property type="evidence" value="ECO:0007669"/>
    <property type="project" value="InterPro"/>
</dbReference>
<keyword evidence="2" id="KW-0963">Cytoplasm</keyword>
<reference evidence="6" key="2">
    <citation type="submission" date="2020-11" db="EMBL/GenBank/DDBJ databases">
        <authorList>
            <person name="Cecchin M."/>
            <person name="Marcolungo L."/>
            <person name="Rossato M."/>
            <person name="Girolomoni L."/>
            <person name="Cosentino E."/>
            <person name="Cuine S."/>
            <person name="Li-Beisson Y."/>
            <person name="Delledonne M."/>
            <person name="Ballottari M."/>
        </authorList>
    </citation>
    <scope>NUCLEOTIDE SEQUENCE</scope>
    <source>
        <strain evidence="6">211/11P</strain>
        <tissue evidence="6">Whole cell</tissue>
    </source>
</reference>
<dbReference type="InterPro" id="IPR050680">
    <property type="entry name" value="YpeA/RimI_acetyltransf"/>
</dbReference>
<keyword evidence="3" id="KW-0808">Transferase</keyword>
<keyword evidence="7" id="KW-1185">Reference proteome</keyword>
<dbReference type="Pfam" id="PF00583">
    <property type="entry name" value="Acetyltransf_1"/>
    <property type="match status" value="1"/>
</dbReference>
<dbReference type="OrthoDB" id="510829at2759"/>
<dbReference type="InterPro" id="IPR016181">
    <property type="entry name" value="Acyl_CoA_acyltransferase"/>
</dbReference>
<evidence type="ECO:0000256" key="4">
    <source>
        <dbReference type="ARBA" id="ARBA00023315"/>
    </source>
</evidence>
<name>A0A9D4TK97_CHLVU</name>
<dbReference type="Proteomes" id="UP001055712">
    <property type="component" value="Unassembled WGS sequence"/>
</dbReference>
<keyword evidence="4" id="KW-0012">Acyltransferase</keyword>
<dbReference type="CDD" id="cd04301">
    <property type="entry name" value="NAT_SF"/>
    <property type="match status" value="1"/>
</dbReference>
<reference evidence="6" key="1">
    <citation type="journal article" date="2019" name="Plant J.">
        <title>Chlorella vulgaris genome assembly and annotation reveals the molecular basis for metabolic acclimation to high light conditions.</title>
        <authorList>
            <person name="Cecchin M."/>
            <person name="Marcolungo L."/>
            <person name="Rossato M."/>
            <person name="Girolomoni L."/>
            <person name="Cosentino E."/>
            <person name="Cuine S."/>
            <person name="Li-Beisson Y."/>
            <person name="Delledonne M."/>
            <person name="Ballottari M."/>
        </authorList>
    </citation>
    <scope>NUCLEOTIDE SEQUENCE</scope>
    <source>
        <strain evidence="6">211/11P</strain>
    </source>
</reference>
<comment type="caution">
    <text evidence="6">The sequence shown here is derived from an EMBL/GenBank/DDBJ whole genome shotgun (WGS) entry which is preliminary data.</text>
</comment>
<accession>A0A9D4TK97</accession>
<dbReference type="EMBL" id="SIDB01000009">
    <property type="protein sequence ID" value="KAI3428031.1"/>
    <property type="molecule type" value="Genomic_DNA"/>
</dbReference>
<dbReference type="SUPFAM" id="SSF55729">
    <property type="entry name" value="Acyl-CoA N-acyltransferases (Nat)"/>
    <property type="match status" value="1"/>
</dbReference>
<dbReference type="Gene3D" id="3.40.630.30">
    <property type="match status" value="1"/>
</dbReference>
<feature type="domain" description="N-acetyltransferase" evidence="5">
    <location>
        <begin position="45"/>
        <end position="186"/>
    </location>
</feature>
<dbReference type="NCBIfam" id="TIGR01575">
    <property type="entry name" value="rimI"/>
    <property type="match status" value="1"/>
</dbReference>
<proteinExistence type="inferred from homology"/>
<evidence type="ECO:0000259" key="5">
    <source>
        <dbReference type="PROSITE" id="PS51186"/>
    </source>
</evidence>
<dbReference type="AlphaFoldDB" id="A0A9D4TK97"/>
<gene>
    <name evidence="6" type="ORF">D9Q98_006417</name>
</gene>
<evidence type="ECO:0000313" key="6">
    <source>
        <dbReference type="EMBL" id="KAI3428031.1"/>
    </source>
</evidence>
<evidence type="ECO:0000313" key="7">
    <source>
        <dbReference type="Proteomes" id="UP001055712"/>
    </source>
</evidence>
<dbReference type="PROSITE" id="PS51186">
    <property type="entry name" value="GNAT"/>
    <property type="match status" value="1"/>
</dbReference>
<dbReference type="InterPro" id="IPR000182">
    <property type="entry name" value="GNAT_dom"/>
</dbReference>
<sequence length="191" mass="21314">MTAVLQTSLCSFRPSNGACFDAWASTHTPVNTCSTPRNGRSTCCDALRRAAASDLDRLVELESLTNGSWNPEQIEAELYRERATVLVVDEGEGTVGWAVGWAVPQEIHLMNVAVHPEHQRKGHARALLTALFDQHRGDAESVLLEVRASNESALRLYCSLGFERVGLRRRYYADGEDAVLMTLLLRERRME</sequence>